<proteinExistence type="predicted"/>
<organism evidence="1 2">
    <name type="scientific">Aspergillus aculeatinus CBS 121060</name>
    <dbReference type="NCBI Taxonomy" id="1448322"/>
    <lineage>
        <taxon>Eukaryota</taxon>
        <taxon>Fungi</taxon>
        <taxon>Dikarya</taxon>
        <taxon>Ascomycota</taxon>
        <taxon>Pezizomycotina</taxon>
        <taxon>Eurotiomycetes</taxon>
        <taxon>Eurotiomycetidae</taxon>
        <taxon>Eurotiales</taxon>
        <taxon>Aspergillaceae</taxon>
        <taxon>Aspergillus</taxon>
        <taxon>Aspergillus subgen. Circumdati</taxon>
    </lineage>
</organism>
<sequence>MLSSEEQQPLEEFFKAKNIRLKNEMSDDVRIPCGIPTSLLECGLTWFFRPPLLLLRLLTTKTWAPATMMLVALTVARPTKTMSPPMRISRPSRTPMSRKNMILRTRAAAATAMRRWMMHPTVGMMMRMLRCQKANGRRRSRRLANKRKSSDRLIVTATRRQRLGTSPRIMNTRYQ</sequence>
<gene>
    <name evidence="1" type="ORF">BO66DRAFT_254069</name>
</gene>
<reference evidence="1" key="1">
    <citation type="submission" date="2018-02" db="EMBL/GenBank/DDBJ databases">
        <title>The genomes of Aspergillus section Nigri reveals drivers in fungal speciation.</title>
        <authorList>
            <consortium name="DOE Joint Genome Institute"/>
            <person name="Vesth T.C."/>
            <person name="Nybo J."/>
            <person name="Theobald S."/>
            <person name="Brandl J."/>
            <person name="Frisvad J.C."/>
            <person name="Nielsen K.F."/>
            <person name="Lyhne E.K."/>
            <person name="Kogle M.E."/>
            <person name="Kuo A."/>
            <person name="Riley R."/>
            <person name="Clum A."/>
            <person name="Nolan M."/>
            <person name="Lipzen A."/>
            <person name="Salamov A."/>
            <person name="Henrissat B."/>
            <person name="Wiebenga A."/>
            <person name="De vries R.P."/>
            <person name="Grigoriev I.V."/>
            <person name="Mortensen U.H."/>
            <person name="Andersen M.R."/>
            <person name="Baker S.E."/>
        </authorList>
    </citation>
    <scope>NUCLEOTIDE SEQUENCE</scope>
    <source>
        <strain evidence="1">CBS 121060</strain>
    </source>
</reference>
<protein>
    <submittedName>
        <fullName evidence="1">Uncharacterized protein</fullName>
    </submittedName>
</protein>
<accession>A0ACD1HGV0</accession>
<name>A0ACD1HGV0_9EURO</name>
<evidence type="ECO:0000313" key="2">
    <source>
        <dbReference type="Proteomes" id="UP000249661"/>
    </source>
</evidence>
<dbReference type="Proteomes" id="UP000249661">
    <property type="component" value="Unassembled WGS sequence"/>
</dbReference>
<dbReference type="EMBL" id="KZ824941">
    <property type="protein sequence ID" value="RAH73074.1"/>
    <property type="molecule type" value="Genomic_DNA"/>
</dbReference>
<evidence type="ECO:0000313" key="1">
    <source>
        <dbReference type="EMBL" id="RAH73074.1"/>
    </source>
</evidence>
<keyword evidence="2" id="KW-1185">Reference proteome</keyword>